<gene>
    <name evidence="12" type="ORF">Cgig2_019595</name>
</gene>
<dbReference type="EMBL" id="JAKOGI010000115">
    <property type="protein sequence ID" value="KAJ8443613.1"/>
    <property type="molecule type" value="Genomic_DNA"/>
</dbReference>
<dbReference type="OrthoDB" id="9984778at2759"/>
<proteinExistence type="inferred from homology"/>
<evidence type="ECO:0000313" key="13">
    <source>
        <dbReference type="Proteomes" id="UP001153076"/>
    </source>
</evidence>
<dbReference type="InterPro" id="IPR013083">
    <property type="entry name" value="Znf_RING/FYVE/PHD"/>
</dbReference>
<dbReference type="Gene3D" id="3.30.40.10">
    <property type="entry name" value="Zinc/RING finger domain, C3HC4 (zinc finger)"/>
    <property type="match status" value="1"/>
</dbReference>
<evidence type="ECO:0000256" key="2">
    <source>
        <dbReference type="ARBA" id="ARBA00022692"/>
    </source>
</evidence>
<comment type="similarity">
    <text evidence="8">Belongs to the RING-type zinc finger family. ATL subfamily.</text>
</comment>
<evidence type="ECO:0000256" key="4">
    <source>
        <dbReference type="ARBA" id="ARBA00022771"/>
    </source>
</evidence>
<name>A0A9Q1KIU0_9CARY</name>
<comment type="caution">
    <text evidence="12">The sequence shown here is derived from an EMBL/GenBank/DDBJ whole genome shotgun (WGS) entry which is preliminary data.</text>
</comment>
<dbReference type="Proteomes" id="UP001153076">
    <property type="component" value="Unassembled WGS sequence"/>
</dbReference>
<evidence type="ECO:0000256" key="1">
    <source>
        <dbReference type="ARBA" id="ARBA00004370"/>
    </source>
</evidence>
<evidence type="ECO:0000313" key="12">
    <source>
        <dbReference type="EMBL" id="KAJ8443613.1"/>
    </source>
</evidence>
<dbReference type="InterPro" id="IPR001841">
    <property type="entry name" value="Znf_RING"/>
</dbReference>
<evidence type="ECO:0000256" key="7">
    <source>
        <dbReference type="ARBA" id="ARBA00023136"/>
    </source>
</evidence>
<keyword evidence="4 9" id="KW-0863">Zinc-finger</keyword>
<sequence>MEEHSICTAQTPCISLAIVVALLLILIFFNHMVRYITLASQPDPSLPTTVPPNTLLPDQHPLFRHVIKFILPAEFDAPTPPSDTTLEKESCAVCLAEFEKGEIVRVLPKCNHVYHIECIDKWLMRSLHCPICRERVIDQRQCMPKALMVSGDVDLTGNANQPLPITANSFVLNVGCKCYTYSCAHE</sequence>
<dbReference type="SMART" id="SM00184">
    <property type="entry name" value="RING"/>
    <property type="match status" value="1"/>
</dbReference>
<evidence type="ECO:0000256" key="3">
    <source>
        <dbReference type="ARBA" id="ARBA00022723"/>
    </source>
</evidence>
<dbReference type="AlphaFoldDB" id="A0A9Q1KIU0"/>
<dbReference type="Pfam" id="PF13639">
    <property type="entry name" value="zf-RING_2"/>
    <property type="match status" value="1"/>
</dbReference>
<dbReference type="GO" id="GO:0008270">
    <property type="term" value="F:zinc ion binding"/>
    <property type="evidence" value="ECO:0007669"/>
    <property type="project" value="UniProtKB-KW"/>
</dbReference>
<dbReference type="PANTHER" id="PTHR46539">
    <property type="entry name" value="E3 UBIQUITIN-PROTEIN LIGASE ATL42"/>
    <property type="match status" value="1"/>
</dbReference>
<keyword evidence="13" id="KW-1185">Reference proteome</keyword>
<evidence type="ECO:0000256" key="5">
    <source>
        <dbReference type="ARBA" id="ARBA00022833"/>
    </source>
</evidence>
<organism evidence="12 13">
    <name type="scientific">Carnegiea gigantea</name>
    <dbReference type="NCBI Taxonomy" id="171969"/>
    <lineage>
        <taxon>Eukaryota</taxon>
        <taxon>Viridiplantae</taxon>
        <taxon>Streptophyta</taxon>
        <taxon>Embryophyta</taxon>
        <taxon>Tracheophyta</taxon>
        <taxon>Spermatophyta</taxon>
        <taxon>Magnoliopsida</taxon>
        <taxon>eudicotyledons</taxon>
        <taxon>Gunneridae</taxon>
        <taxon>Pentapetalae</taxon>
        <taxon>Caryophyllales</taxon>
        <taxon>Cactineae</taxon>
        <taxon>Cactaceae</taxon>
        <taxon>Cactoideae</taxon>
        <taxon>Echinocereeae</taxon>
        <taxon>Carnegiea</taxon>
    </lineage>
</organism>
<feature type="transmembrane region" description="Helical" evidence="10">
    <location>
        <begin position="12"/>
        <end position="33"/>
    </location>
</feature>
<evidence type="ECO:0000256" key="9">
    <source>
        <dbReference type="PROSITE-ProRule" id="PRU00175"/>
    </source>
</evidence>
<comment type="subcellular location">
    <subcellularLocation>
        <location evidence="1">Membrane</location>
    </subcellularLocation>
</comment>
<evidence type="ECO:0000256" key="8">
    <source>
        <dbReference type="ARBA" id="ARBA00024209"/>
    </source>
</evidence>
<dbReference type="GO" id="GO:0016020">
    <property type="term" value="C:membrane"/>
    <property type="evidence" value="ECO:0007669"/>
    <property type="project" value="UniProtKB-SubCell"/>
</dbReference>
<feature type="domain" description="RING-type" evidence="11">
    <location>
        <begin position="91"/>
        <end position="133"/>
    </location>
</feature>
<accession>A0A9Q1KIU0</accession>
<evidence type="ECO:0000259" key="11">
    <source>
        <dbReference type="PROSITE" id="PS50089"/>
    </source>
</evidence>
<dbReference type="PROSITE" id="PS50089">
    <property type="entry name" value="ZF_RING_2"/>
    <property type="match status" value="1"/>
</dbReference>
<evidence type="ECO:0000256" key="10">
    <source>
        <dbReference type="SAM" id="Phobius"/>
    </source>
</evidence>
<reference evidence="12" key="1">
    <citation type="submission" date="2022-04" db="EMBL/GenBank/DDBJ databases">
        <title>Carnegiea gigantea Genome sequencing and assembly v2.</title>
        <authorList>
            <person name="Copetti D."/>
            <person name="Sanderson M.J."/>
            <person name="Burquez A."/>
            <person name="Wojciechowski M.F."/>
        </authorList>
    </citation>
    <scope>NUCLEOTIDE SEQUENCE</scope>
    <source>
        <strain evidence="12">SGP5-SGP5p</strain>
        <tissue evidence="12">Aerial part</tissue>
    </source>
</reference>
<dbReference type="SUPFAM" id="SSF57850">
    <property type="entry name" value="RING/U-box"/>
    <property type="match status" value="1"/>
</dbReference>
<keyword evidence="3" id="KW-0479">Metal-binding</keyword>
<keyword evidence="2 10" id="KW-0812">Transmembrane</keyword>
<keyword evidence="7 10" id="KW-0472">Membrane</keyword>
<dbReference type="PANTHER" id="PTHR46539:SF1">
    <property type="entry name" value="E3 UBIQUITIN-PROTEIN LIGASE ATL42"/>
    <property type="match status" value="1"/>
</dbReference>
<protein>
    <recommendedName>
        <fullName evidence="11">RING-type domain-containing protein</fullName>
    </recommendedName>
</protein>
<evidence type="ECO:0000256" key="6">
    <source>
        <dbReference type="ARBA" id="ARBA00022989"/>
    </source>
</evidence>
<keyword evidence="6 10" id="KW-1133">Transmembrane helix</keyword>
<keyword evidence="5" id="KW-0862">Zinc</keyword>